<dbReference type="InterPro" id="IPR036465">
    <property type="entry name" value="vWFA_dom_sf"/>
</dbReference>
<gene>
    <name evidence="3" type="ORF">CYR75_05325</name>
</gene>
<dbReference type="InterPro" id="IPR002035">
    <property type="entry name" value="VWF_A"/>
</dbReference>
<evidence type="ECO:0000256" key="1">
    <source>
        <dbReference type="SAM" id="MobiDB-lite"/>
    </source>
</evidence>
<evidence type="ECO:0000313" key="3">
    <source>
        <dbReference type="EMBL" id="AUM73783.1"/>
    </source>
</evidence>
<dbReference type="SMART" id="SM00327">
    <property type="entry name" value="VWA"/>
    <property type="match status" value="1"/>
</dbReference>
<name>A0A2K9MDT9_9RHOB</name>
<reference evidence="4" key="1">
    <citation type="submission" date="2017-12" db="EMBL/GenBank/DDBJ databases">
        <title>Genomic analysis of Paracoccus sp. CBA4604.</title>
        <authorList>
            <person name="Roh S.W."/>
            <person name="Kim J.Y."/>
            <person name="Kim J.S."/>
        </authorList>
    </citation>
    <scope>NUCLEOTIDE SEQUENCE [LARGE SCALE GENOMIC DNA]</scope>
    <source>
        <strain evidence="4">CBA4604</strain>
    </source>
</reference>
<keyword evidence="4" id="KW-1185">Reference proteome</keyword>
<accession>A0A2K9MDT9</accession>
<dbReference type="Pfam" id="PF00092">
    <property type="entry name" value="VWA"/>
    <property type="match status" value="1"/>
</dbReference>
<feature type="region of interest" description="Disordered" evidence="1">
    <location>
        <begin position="1"/>
        <end position="43"/>
    </location>
</feature>
<dbReference type="AlphaFoldDB" id="A0A2K9MDT9"/>
<organism evidence="3 4">
    <name type="scientific">Paracoccus jeotgali</name>
    <dbReference type="NCBI Taxonomy" id="2065379"/>
    <lineage>
        <taxon>Bacteria</taxon>
        <taxon>Pseudomonadati</taxon>
        <taxon>Pseudomonadota</taxon>
        <taxon>Alphaproteobacteria</taxon>
        <taxon>Rhodobacterales</taxon>
        <taxon>Paracoccaceae</taxon>
        <taxon>Paracoccus</taxon>
    </lineage>
</organism>
<dbReference type="KEGG" id="paru:CYR75_05325"/>
<dbReference type="Proteomes" id="UP000234882">
    <property type="component" value="Chromosome"/>
</dbReference>
<dbReference type="Gene3D" id="3.40.50.410">
    <property type="entry name" value="von Willebrand factor, type A domain"/>
    <property type="match status" value="1"/>
</dbReference>
<feature type="domain" description="VWFA" evidence="2">
    <location>
        <begin position="72"/>
        <end position="248"/>
    </location>
</feature>
<sequence>MGGEARADVRPLPQAEGTRHDGPYPHARPRRRRADRLTPCPAGDDPMTRIRPILATALIVCAGAGAVHAAEDVAIVYDASGSMWGQIDGRSKVEIAREVMADLVNGWEDGTNLGLVAYGHRRQGDCTDIETLIAPGPLDKAGFIERVNAIRPVGKTPLSAAVRHAAELLSWRDNPATVVLISDGLETCNADPCALAAELAQQGVGFTAHVVGFDLGEDVSLACIAENTGGVFVPASNAQELQDALAQVKTVIESRSEPAPPPPVEVPAVTLTGPATVTTGATFDVSWSGTINPRDYITILPMGAKEGQSGTYIRVDDDNKGTLTAPAETGIYELRYVLNEGAKTLASVAIEVVAPAAGVSGPATVTTGAIFDVSWSGTINPRDYITILPMGAKEGQSGTYIRVAADSKGTLTAPAETGMYELRYVLNEGGKTLATAAIEVVAPEVGVSGPATVTTGANFAVTWSGTINPRDYITILPMGAKEGQSGPYIRVADDTEGSLTAPAETGMYELRYVLNEGAKTLATAAIEVVAPEVGVSGPATVTTGANFDVTWSGTINPRDYITILPMGAKEGQSGTYIRVADDTDGTLTAPAETGMYELRYVLNEGAKTLASVPIEVVGVSIDLTAPPAVRAGSKLTIGWTQSVNPRDYITIVPAGEAEGKHGGYVRVETVTSREVTAPDAPGLYEIRYVLNEGAKTLGRKPLEVRPADAPMDDGAGLTVPASAAPGETVTITWTGGGTGTDERIALARKEQPDFTWLTAMTATDAKTLNLQMPQEPGLYEIRFLDLGGPSVLGRAVVEVR</sequence>
<dbReference type="EMBL" id="CP025583">
    <property type="protein sequence ID" value="AUM73783.1"/>
    <property type="molecule type" value="Genomic_DNA"/>
</dbReference>
<dbReference type="SUPFAM" id="SSF53300">
    <property type="entry name" value="vWA-like"/>
    <property type="match status" value="1"/>
</dbReference>
<evidence type="ECO:0000259" key="2">
    <source>
        <dbReference type="PROSITE" id="PS50234"/>
    </source>
</evidence>
<dbReference type="PROSITE" id="PS50234">
    <property type="entry name" value="VWFA"/>
    <property type="match status" value="1"/>
</dbReference>
<evidence type="ECO:0000313" key="4">
    <source>
        <dbReference type="Proteomes" id="UP000234882"/>
    </source>
</evidence>
<protein>
    <recommendedName>
        <fullName evidence="2">VWFA domain-containing protein</fullName>
    </recommendedName>
</protein>
<proteinExistence type="predicted"/>